<dbReference type="Pfam" id="PF09234">
    <property type="entry name" value="DUF1963"/>
    <property type="match status" value="1"/>
</dbReference>
<protein>
    <submittedName>
        <fullName evidence="1">DUF1963 domain-containing protein</fullName>
    </submittedName>
</protein>
<sequence>MTPHAAHVLEDLRSRLRPAAVARVGGFRPPEDPTTSWFCRAVGLPGETVPQWQGEPMFPLLQVRVSELPVVPEALAGIALLVLFLNRHEYPFDRPHGEGWLIREYTRLEGLVPLQADSGPFRPFPVAWNRVDDDAPGWEDAWELVDLGPVNDDEAASNAFFNAFSRYGGTKFGGYPTEIQHGVGLQDYVFQVASEEKVGWMWADNGRGYFFRTPSGDWRWACQFY</sequence>
<dbReference type="EMBL" id="JAYFUH010000061">
    <property type="protein sequence ID" value="MEA5666779.1"/>
    <property type="molecule type" value="Genomic_DNA"/>
</dbReference>
<dbReference type="SUPFAM" id="SSF103032">
    <property type="entry name" value="Hypothetical protein YwqG"/>
    <property type="match status" value="1"/>
</dbReference>
<dbReference type="Proteomes" id="UP001301653">
    <property type="component" value="Unassembled WGS sequence"/>
</dbReference>
<reference evidence="1 2" key="1">
    <citation type="submission" date="2023-12" db="EMBL/GenBank/DDBJ databases">
        <title>Stenotrophomonas guangdongensis sp. nov., isolated from wilted pepper plants (Capsicum annuum).</title>
        <authorList>
            <person name="Qiu M."/>
            <person name="Li Y."/>
            <person name="Liu Q."/>
            <person name="Zhang X."/>
            <person name="Huang Y."/>
            <person name="Guo R."/>
            <person name="Hu M."/>
            <person name="Zhou J."/>
            <person name="Zhou X."/>
        </authorList>
    </citation>
    <scope>NUCLEOTIDE SEQUENCE [LARGE SCALE GENOMIC DNA]</scope>
    <source>
        <strain evidence="1 2">MH1</strain>
    </source>
</reference>
<evidence type="ECO:0000313" key="2">
    <source>
        <dbReference type="Proteomes" id="UP001301653"/>
    </source>
</evidence>
<accession>A0ABU5V230</accession>
<evidence type="ECO:0000313" key="1">
    <source>
        <dbReference type="EMBL" id="MEA5666779.1"/>
    </source>
</evidence>
<keyword evidence="2" id="KW-1185">Reference proteome</keyword>
<dbReference type="InterPro" id="IPR015315">
    <property type="entry name" value="DUF1963"/>
</dbReference>
<dbReference type="InterPro" id="IPR035948">
    <property type="entry name" value="YwqG-like_sf"/>
</dbReference>
<comment type="caution">
    <text evidence="1">The sequence shown here is derived from an EMBL/GenBank/DDBJ whole genome shotgun (WGS) entry which is preliminary data.</text>
</comment>
<proteinExistence type="predicted"/>
<gene>
    <name evidence="1" type="ORF">VA603_04415</name>
</gene>
<organism evidence="1 2">
    <name type="scientific">Stenotrophomonas capsici</name>
    <dbReference type="NCBI Taxonomy" id="3110230"/>
    <lineage>
        <taxon>Bacteria</taxon>
        <taxon>Pseudomonadati</taxon>
        <taxon>Pseudomonadota</taxon>
        <taxon>Gammaproteobacteria</taxon>
        <taxon>Lysobacterales</taxon>
        <taxon>Lysobacteraceae</taxon>
        <taxon>Stenotrophomonas</taxon>
    </lineage>
</organism>
<dbReference type="Gene3D" id="2.30.320.10">
    <property type="entry name" value="YwqG-like"/>
    <property type="match status" value="1"/>
</dbReference>
<name>A0ABU5V230_9GAMM</name>